<dbReference type="Gene3D" id="1.10.287.130">
    <property type="match status" value="1"/>
</dbReference>
<evidence type="ECO:0000256" key="9">
    <source>
        <dbReference type="ARBA" id="ARBA00023012"/>
    </source>
</evidence>
<evidence type="ECO:0000313" key="14">
    <source>
        <dbReference type="Proteomes" id="UP000319335"/>
    </source>
</evidence>
<evidence type="ECO:0000256" key="8">
    <source>
        <dbReference type="ARBA" id="ARBA00022840"/>
    </source>
</evidence>
<name>A0A7Z8KQ10_9EURY</name>
<dbReference type="SMART" id="SM00387">
    <property type="entry name" value="HATPase_c"/>
    <property type="match status" value="1"/>
</dbReference>
<dbReference type="RefSeq" id="WP_154808875.1">
    <property type="nucleotide sequence ID" value="NZ_VIAQ01000009.1"/>
</dbReference>
<evidence type="ECO:0000256" key="1">
    <source>
        <dbReference type="ARBA" id="ARBA00000085"/>
    </source>
</evidence>
<dbReference type="InterPro" id="IPR004358">
    <property type="entry name" value="Sig_transdc_His_kin-like_C"/>
</dbReference>
<dbReference type="GO" id="GO:0000155">
    <property type="term" value="F:phosphorelay sensor kinase activity"/>
    <property type="evidence" value="ECO:0007669"/>
    <property type="project" value="InterPro"/>
</dbReference>
<evidence type="ECO:0000313" key="13">
    <source>
        <dbReference type="EMBL" id="TQD27304.1"/>
    </source>
</evidence>
<dbReference type="InterPro" id="IPR036097">
    <property type="entry name" value="HisK_dim/P_sf"/>
</dbReference>
<evidence type="ECO:0000256" key="6">
    <source>
        <dbReference type="ARBA" id="ARBA00022741"/>
    </source>
</evidence>
<accession>A0A7Z8KQ10</accession>
<dbReference type="SMART" id="SM00388">
    <property type="entry name" value="HisKA"/>
    <property type="match status" value="1"/>
</dbReference>
<feature type="domain" description="Histidine kinase" evidence="12">
    <location>
        <begin position="48"/>
        <end position="268"/>
    </location>
</feature>
<dbReference type="Pfam" id="PF00512">
    <property type="entry name" value="HisKA"/>
    <property type="match status" value="1"/>
</dbReference>
<evidence type="ECO:0000256" key="2">
    <source>
        <dbReference type="ARBA" id="ARBA00004370"/>
    </source>
</evidence>
<dbReference type="Gene3D" id="3.30.565.10">
    <property type="entry name" value="Histidine kinase-like ATPase, C-terminal domain"/>
    <property type="match status" value="1"/>
</dbReference>
<keyword evidence="10" id="KW-0472">Membrane</keyword>
<dbReference type="InterPro" id="IPR050736">
    <property type="entry name" value="Sensor_HK_Regulatory"/>
</dbReference>
<dbReference type="Pfam" id="PF02518">
    <property type="entry name" value="HATPase_c"/>
    <property type="match status" value="1"/>
</dbReference>
<dbReference type="SUPFAM" id="SSF55874">
    <property type="entry name" value="ATPase domain of HSP90 chaperone/DNA topoisomerase II/histidine kinase"/>
    <property type="match status" value="1"/>
</dbReference>
<comment type="caution">
    <text evidence="13">The sequence shown here is derived from an EMBL/GenBank/DDBJ whole genome shotgun (WGS) entry which is preliminary data.</text>
</comment>
<keyword evidence="14" id="KW-1185">Reference proteome</keyword>
<dbReference type="FunFam" id="3.30.565.10:FF:000010">
    <property type="entry name" value="Sensor histidine kinase RcsC"/>
    <property type="match status" value="1"/>
</dbReference>
<gene>
    <name evidence="13" type="ORF">FKV42_03510</name>
</gene>
<dbReference type="InterPro" id="IPR036890">
    <property type="entry name" value="HATPase_C_sf"/>
</dbReference>
<keyword evidence="9" id="KW-0902">Two-component regulatory system</keyword>
<dbReference type="EC" id="2.7.13.3" evidence="3"/>
<evidence type="ECO:0000259" key="12">
    <source>
        <dbReference type="PROSITE" id="PS50109"/>
    </source>
</evidence>
<evidence type="ECO:0000256" key="7">
    <source>
        <dbReference type="ARBA" id="ARBA00022777"/>
    </source>
</evidence>
<dbReference type="PANTHER" id="PTHR43711:SF1">
    <property type="entry name" value="HISTIDINE KINASE 1"/>
    <property type="match status" value="1"/>
</dbReference>
<comment type="subcellular location">
    <subcellularLocation>
        <location evidence="2">Membrane</location>
    </subcellularLocation>
</comment>
<keyword evidence="8" id="KW-0067">ATP-binding</keyword>
<dbReference type="EMBL" id="VIAQ01000009">
    <property type="protein sequence ID" value="TQD27304.1"/>
    <property type="molecule type" value="Genomic_DNA"/>
</dbReference>
<sequence length="271" mass="30127">MNEKNFPCRGWKNTDCEIEACIKLENDLLKAKNEAERARNTMGKFLVDMSHELRTPLNSIIGFSDMLFDDMTGELNEIQKDYVDSISKSGTHLLHLINQLLDLAKIESGKVELNIEEFELQDLIGEVNSIIVALAKKKCIAISYKVDTDIGSLNADRLKIKQILFNLASNAIKFTPEKGSVTIVAEKLSADKMLLRVSDTGPGIEPDDLEKIFHPFEQLGNVEETGYKGTGLGLSIVQDLVLMHQGNVWVESEPGKGSVFYVELPLSLSNV</sequence>
<dbReference type="CDD" id="cd16922">
    <property type="entry name" value="HATPase_EvgS-ArcB-TorS-like"/>
    <property type="match status" value="1"/>
</dbReference>
<protein>
    <recommendedName>
        <fullName evidence="3">histidine kinase</fullName>
        <ecNumber evidence="3">2.7.13.3</ecNumber>
    </recommendedName>
</protein>
<dbReference type="GO" id="GO:0016020">
    <property type="term" value="C:membrane"/>
    <property type="evidence" value="ECO:0007669"/>
    <property type="project" value="UniProtKB-SubCell"/>
</dbReference>
<dbReference type="OrthoDB" id="342253at2157"/>
<keyword evidence="6" id="KW-0547">Nucleotide-binding</keyword>
<dbReference type="PANTHER" id="PTHR43711">
    <property type="entry name" value="TWO-COMPONENT HISTIDINE KINASE"/>
    <property type="match status" value="1"/>
</dbReference>
<dbReference type="InterPro" id="IPR003661">
    <property type="entry name" value="HisK_dim/P_dom"/>
</dbReference>
<evidence type="ECO:0000256" key="11">
    <source>
        <dbReference type="ARBA" id="ARBA00023306"/>
    </source>
</evidence>
<proteinExistence type="predicted"/>
<dbReference type="Proteomes" id="UP000319335">
    <property type="component" value="Unassembled WGS sequence"/>
</dbReference>
<keyword evidence="5" id="KW-0808">Transferase</keyword>
<dbReference type="InterPro" id="IPR005467">
    <property type="entry name" value="His_kinase_dom"/>
</dbReference>
<dbReference type="PROSITE" id="PS50109">
    <property type="entry name" value="HIS_KIN"/>
    <property type="match status" value="1"/>
</dbReference>
<keyword evidence="4" id="KW-0597">Phosphoprotein</keyword>
<evidence type="ECO:0000256" key="5">
    <source>
        <dbReference type="ARBA" id="ARBA00022679"/>
    </source>
</evidence>
<dbReference type="AlphaFoldDB" id="A0A7Z8KQ10"/>
<keyword evidence="11" id="KW-0131">Cell cycle</keyword>
<organism evidence="13 14">
    <name type="scientific">Methanolobus vulcani</name>
    <dbReference type="NCBI Taxonomy" id="38026"/>
    <lineage>
        <taxon>Archaea</taxon>
        <taxon>Methanobacteriati</taxon>
        <taxon>Methanobacteriota</taxon>
        <taxon>Stenosarchaea group</taxon>
        <taxon>Methanomicrobia</taxon>
        <taxon>Methanosarcinales</taxon>
        <taxon>Methanosarcinaceae</taxon>
        <taxon>Methanolobus</taxon>
    </lineage>
</organism>
<dbReference type="PRINTS" id="PR00344">
    <property type="entry name" value="BCTRLSENSOR"/>
</dbReference>
<dbReference type="InterPro" id="IPR003594">
    <property type="entry name" value="HATPase_dom"/>
</dbReference>
<evidence type="ECO:0000256" key="3">
    <source>
        <dbReference type="ARBA" id="ARBA00012438"/>
    </source>
</evidence>
<evidence type="ECO:0000256" key="10">
    <source>
        <dbReference type="ARBA" id="ARBA00023136"/>
    </source>
</evidence>
<keyword evidence="7 13" id="KW-0418">Kinase</keyword>
<dbReference type="SUPFAM" id="SSF47384">
    <property type="entry name" value="Homodimeric domain of signal transducing histidine kinase"/>
    <property type="match status" value="1"/>
</dbReference>
<dbReference type="CDD" id="cd00082">
    <property type="entry name" value="HisKA"/>
    <property type="match status" value="1"/>
</dbReference>
<evidence type="ECO:0000256" key="4">
    <source>
        <dbReference type="ARBA" id="ARBA00022553"/>
    </source>
</evidence>
<dbReference type="GO" id="GO:0005524">
    <property type="term" value="F:ATP binding"/>
    <property type="evidence" value="ECO:0007669"/>
    <property type="project" value="UniProtKB-KW"/>
</dbReference>
<comment type="catalytic activity">
    <reaction evidence="1">
        <text>ATP + protein L-histidine = ADP + protein N-phospho-L-histidine.</text>
        <dbReference type="EC" id="2.7.13.3"/>
    </reaction>
</comment>
<reference evidence="13 14" key="1">
    <citation type="submission" date="2019-06" db="EMBL/GenBank/DDBJ databases">
        <title>Draft genome sequence of Methanolobus vulcani B1d.</title>
        <authorList>
            <person name="Creighbaum A.J."/>
            <person name="Ticak T."/>
            <person name="Hariraju D."/>
            <person name="Arivett B.A."/>
            <person name="Ferguson D.J.Jr."/>
        </authorList>
    </citation>
    <scope>NUCLEOTIDE SEQUENCE [LARGE SCALE GENOMIC DNA]</scope>
    <source>
        <strain evidence="13 14">B1d</strain>
    </source>
</reference>
<dbReference type="FunFam" id="1.10.287.130:FF:000038">
    <property type="entry name" value="Sensory transduction histidine kinase"/>
    <property type="match status" value="1"/>
</dbReference>